<keyword evidence="11" id="KW-0564">Palmitate</keyword>
<feature type="transmembrane region" description="Helical" evidence="23">
    <location>
        <begin position="12"/>
        <end position="30"/>
    </location>
</feature>
<comment type="subcellular location">
    <subcellularLocation>
        <location evidence="1">Mitochondrion outer membrane</location>
        <topology evidence="1">Multi-pass membrane protein</topology>
    </subcellularLocation>
</comment>
<keyword evidence="13" id="KW-0449">Lipoprotein</keyword>
<dbReference type="AlphaFoldDB" id="A0A9Q1BIR2"/>
<evidence type="ECO:0000256" key="6">
    <source>
        <dbReference type="ARBA" id="ARBA00022989"/>
    </source>
</evidence>
<evidence type="ECO:0000256" key="13">
    <source>
        <dbReference type="ARBA" id="ARBA00023288"/>
    </source>
</evidence>
<feature type="transmembrane region" description="Helical" evidence="23">
    <location>
        <begin position="118"/>
        <end position="139"/>
    </location>
</feature>
<dbReference type="EC" id="4.4.1.20" evidence="16"/>
<evidence type="ECO:0000313" key="25">
    <source>
        <dbReference type="Proteomes" id="UP001152320"/>
    </source>
</evidence>
<evidence type="ECO:0000256" key="10">
    <source>
        <dbReference type="ARBA" id="ARBA00023136"/>
    </source>
</evidence>
<dbReference type="Proteomes" id="UP001152320">
    <property type="component" value="Chromosome 16"/>
</dbReference>
<evidence type="ECO:0000256" key="20">
    <source>
        <dbReference type="ARBA" id="ARBA00069748"/>
    </source>
</evidence>
<dbReference type="GO" id="GO:0005741">
    <property type="term" value="C:mitochondrial outer membrane"/>
    <property type="evidence" value="ECO:0007669"/>
    <property type="project" value="UniProtKB-SubCell"/>
</dbReference>
<evidence type="ECO:0000256" key="8">
    <source>
        <dbReference type="ARBA" id="ARBA00023098"/>
    </source>
</evidence>
<comment type="pathway">
    <text evidence="15">Lipid metabolism; arachidonate metabolism.</text>
</comment>
<accession>A0A9Q1BIR2</accession>
<dbReference type="Pfam" id="PF01124">
    <property type="entry name" value="MAPEG"/>
    <property type="match status" value="1"/>
</dbReference>
<evidence type="ECO:0000256" key="2">
    <source>
        <dbReference type="ARBA" id="ARBA00010459"/>
    </source>
</evidence>
<keyword evidence="7" id="KW-0560">Oxidoreductase</keyword>
<protein>
    <recommendedName>
        <fullName evidence="20">Glutathione S-transferase 3, mitochondrial</fullName>
        <ecNumber evidence="16">4.4.1.20</ecNumber>
    </recommendedName>
    <alternativeName>
        <fullName evidence="21">Glutathione peroxidase MGST3</fullName>
    </alternativeName>
    <alternativeName>
        <fullName evidence="22">LTC4 synthase MGST3</fullName>
    </alternativeName>
</protein>
<dbReference type="GO" id="GO:0004602">
    <property type="term" value="F:glutathione peroxidase activity"/>
    <property type="evidence" value="ECO:0007669"/>
    <property type="project" value="TreeGrafter"/>
</dbReference>
<evidence type="ECO:0000256" key="4">
    <source>
        <dbReference type="ARBA" id="ARBA00022692"/>
    </source>
</evidence>
<comment type="caution">
    <text evidence="24">The sequence shown here is derived from an EMBL/GenBank/DDBJ whole genome shotgun (WGS) entry which is preliminary data.</text>
</comment>
<dbReference type="GO" id="GO:0004364">
    <property type="term" value="F:glutathione transferase activity"/>
    <property type="evidence" value="ECO:0007669"/>
    <property type="project" value="TreeGrafter"/>
</dbReference>
<dbReference type="PANTHER" id="PTHR10250:SF26">
    <property type="entry name" value="GLUTATHIONE S-TRANSFERASE 3, MITOCHONDRIAL"/>
    <property type="match status" value="1"/>
</dbReference>
<dbReference type="PANTHER" id="PTHR10250">
    <property type="entry name" value="MICROSOMAL GLUTATHIONE S-TRANSFERASE"/>
    <property type="match status" value="1"/>
</dbReference>
<evidence type="ECO:0000256" key="22">
    <source>
        <dbReference type="ARBA" id="ARBA00076908"/>
    </source>
</evidence>
<evidence type="ECO:0000256" key="1">
    <source>
        <dbReference type="ARBA" id="ARBA00004374"/>
    </source>
</evidence>
<evidence type="ECO:0000313" key="24">
    <source>
        <dbReference type="EMBL" id="KAJ8027355.1"/>
    </source>
</evidence>
<evidence type="ECO:0000256" key="7">
    <source>
        <dbReference type="ARBA" id="ARBA00023002"/>
    </source>
</evidence>
<dbReference type="GO" id="GO:0005635">
    <property type="term" value="C:nuclear envelope"/>
    <property type="evidence" value="ECO:0007669"/>
    <property type="project" value="TreeGrafter"/>
</dbReference>
<evidence type="ECO:0000256" key="18">
    <source>
        <dbReference type="ARBA" id="ARBA00049298"/>
    </source>
</evidence>
<dbReference type="InterPro" id="IPR001129">
    <property type="entry name" value="Membr-assoc_MAPEG"/>
</dbReference>
<keyword evidence="12" id="KW-0456">Lyase</keyword>
<keyword evidence="8" id="KW-0443">Lipid metabolism</keyword>
<evidence type="ECO:0000256" key="17">
    <source>
        <dbReference type="ARBA" id="ARBA00043664"/>
    </source>
</evidence>
<dbReference type="GO" id="GO:0004464">
    <property type="term" value="F:leukotriene-C4 synthase activity"/>
    <property type="evidence" value="ECO:0007669"/>
    <property type="project" value="UniProtKB-EC"/>
</dbReference>
<keyword evidence="10 23" id="KW-0472">Membrane</keyword>
<feature type="transmembrane region" description="Helical" evidence="23">
    <location>
        <begin position="72"/>
        <end position="97"/>
    </location>
</feature>
<keyword evidence="25" id="KW-1185">Reference proteome</keyword>
<evidence type="ECO:0000256" key="5">
    <source>
        <dbReference type="ARBA" id="ARBA00022787"/>
    </source>
</evidence>
<dbReference type="Gene3D" id="1.20.120.550">
    <property type="entry name" value="Membrane associated eicosanoid/glutathione metabolism-like domain"/>
    <property type="match status" value="1"/>
</dbReference>
<evidence type="ECO:0000256" key="12">
    <source>
        <dbReference type="ARBA" id="ARBA00023239"/>
    </source>
</evidence>
<comment type="catalytic activity">
    <reaction evidence="19">
        <text>15-deoxy-Delta(12,14)-prostaglandin J2 + glutathione = 15-deoxy-Delta(12,14)-prostaglandin J2-S-(R)-glutathione</text>
        <dbReference type="Rhea" id="RHEA:75963"/>
        <dbReference type="ChEBI" id="CHEBI:57925"/>
        <dbReference type="ChEBI" id="CHEBI:85236"/>
        <dbReference type="ChEBI" id="CHEBI:194498"/>
    </reaction>
    <physiologicalReaction direction="left-to-right" evidence="19">
        <dbReference type="Rhea" id="RHEA:75964"/>
    </physiologicalReaction>
</comment>
<name>A0A9Q1BIR2_HOLLE</name>
<comment type="pathway">
    <text evidence="14">Lipid metabolism; leukotriene C4 biosynthesis.</text>
</comment>
<comment type="catalytic activity">
    <reaction evidence="17">
        <text>(5S)-hydroperoxy-(6E,8Z,11Z,14Z)-eicosatetraenoate + 2 glutathione = (5S)-hydroxy-(6E,8Z,11Z,14Z)-eicosatetraenoate + glutathione disulfide + H2O</text>
        <dbReference type="Rhea" id="RHEA:48620"/>
        <dbReference type="ChEBI" id="CHEBI:15377"/>
        <dbReference type="ChEBI" id="CHEBI:57450"/>
        <dbReference type="ChEBI" id="CHEBI:57925"/>
        <dbReference type="ChEBI" id="CHEBI:58297"/>
        <dbReference type="ChEBI" id="CHEBI:90632"/>
    </reaction>
    <physiologicalReaction direction="left-to-right" evidence="17">
        <dbReference type="Rhea" id="RHEA:48621"/>
    </physiologicalReaction>
</comment>
<comment type="similarity">
    <text evidence="2">Belongs to the MAPEG family.</text>
</comment>
<dbReference type="InterPro" id="IPR050997">
    <property type="entry name" value="MAPEG"/>
</dbReference>
<keyword evidence="6 23" id="KW-1133">Transmembrane helix</keyword>
<keyword evidence="4 23" id="KW-0812">Transmembrane</keyword>
<dbReference type="GO" id="GO:0005783">
    <property type="term" value="C:endoplasmic reticulum"/>
    <property type="evidence" value="ECO:0007669"/>
    <property type="project" value="TreeGrafter"/>
</dbReference>
<dbReference type="GO" id="GO:0006629">
    <property type="term" value="P:lipid metabolic process"/>
    <property type="evidence" value="ECO:0007669"/>
    <property type="project" value="UniProtKB-KW"/>
</dbReference>
<evidence type="ECO:0000256" key="11">
    <source>
        <dbReference type="ARBA" id="ARBA00023139"/>
    </source>
</evidence>
<proteinExistence type="inferred from homology"/>
<evidence type="ECO:0000256" key="15">
    <source>
        <dbReference type="ARBA" id="ARBA00037916"/>
    </source>
</evidence>
<evidence type="ECO:0000256" key="16">
    <source>
        <dbReference type="ARBA" id="ARBA00039056"/>
    </source>
</evidence>
<keyword evidence="5" id="KW-1000">Mitochondrion outer membrane</keyword>
<evidence type="ECO:0000256" key="9">
    <source>
        <dbReference type="ARBA" id="ARBA00023128"/>
    </source>
</evidence>
<sequence>MPNILSTLSSDYGYVILVGTGSVFVNAWLMRNVMKARKEYKVEYPALYSDECQEFNCVQRAHQNYLEMYPVFIWQLFVGGLSFPRVASGFGVVYLAGRIAYSKGYYTADPEKRLRGRFMMIGMMGLVGLSVVTALRFLGHLSTCPVRDWGLRR</sequence>
<evidence type="ECO:0000256" key="23">
    <source>
        <dbReference type="SAM" id="Phobius"/>
    </source>
</evidence>
<dbReference type="InterPro" id="IPR023352">
    <property type="entry name" value="MAPEG-like_dom_sf"/>
</dbReference>
<gene>
    <name evidence="24" type="ORF">HOLleu_32482</name>
</gene>
<evidence type="ECO:0000256" key="3">
    <source>
        <dbReference type="ARBA" id="ARBA00022679"/>
    </source>
</evidence>
<dbReference type="GO" id="GO:0006691">
    <property type="term" value="P:leukotriene metabolic process"/>
    <property type="evidence" value="ECO:0007669"/>
    <property type="project" value="UniProtKB-ARBA"/>
</dbReference>
<keyword evidence="3" id="KW-0808">Transferase</keyword>
<keyword evidence="9" id="KW-0496">Mitochondrion</keyword>
<dbReference type="FunFam" id="1.20.120.550:FF:000004">
    <property type="entry name" value="Microsomal glutathione S-transferase 3"/>
    <property type="match status" value="1"/>
</dbReference>
<organism evidence="24 25">
    <name type="scientific">Holothuria leucospilota</name>
    <name type="common">Black long sea cucumber</name>
    <name type="synonym">Mertensiothuria leucospilota</name>
    <dbReference type="NCBI Taxonomy" id="206669"/>
    <lineage>
        <taxon>Eukaryota</taxon>
        <taxon>Metazoa</taxon>
        <taxon>Echinodermata</taxon>
        <taxon>Eleutherozoa</taxon>
        <taxon>Echinozoa</taxon>
        <taxon>Holothuroidea</taxon>
        <taxon>Aspidochirotacea</taxon>
        <taxon>Aspidochirotida</taxon>
        <taxon>Holothuriidae</taxon>
        <taxon>Holothuria</taxon>
    </lineage>
</organism>
<dbReference type="SUPFAM" id="SSF161084">
    <property type="entry name" value="MAPEG domain-like"/>
    <property type="match status" value="1"/>
</dbReference>
<dbReference type="EMBL" id="JAIZAY010000016">
    <property type="protein sequence ID" value="KAJ8027355.1"/>
    <property type="molecule type" value="Genomic_DNA"/>
</dbReference>
<evidence type="ECO:0000256" key="21">
    <source>
        <dbReference type="ARBA" id="ARBA00075145"/>
    </source>
</evidence>
<reference evidence="24" key="1">
    <citation type="submission" date="2021-10" db="EMBL/GenBank/DDBJ databases">
        <title>Tropical sea cucumber genome reveals ecological adaptation and Cuvierian tubules defense mechanism.</title>
        <authorList>
            <person name="Chen T."/>
        </authorList>
    </citation>
    <scope>NUCLEOTIDE SEQUENCE</scope>
    <source>
        <strain evidence="24">Nanhai2018</strain>
        <tissue evidence="24">Muscle</tissue>
    </source>
</reference>
<comment type="catalytic activity">
    <reaction evidence="18">
        <text>leukotriene C4 = leukotriene A4 + glutathione</text>
        <dbReference type="Rhea" id="RHEA:17617"/>
        <dbReference type="ChEBI" id="CHEBI:57463"/>
        <dbReference type="ChEBI" id="CHEBI:57925"/>
        <dbReference type="ChEBI" id="CHEBI:57973"/>
        <dbReference type="EC" id="4.4.1.20"/>
    </reaction>
    <physiologicalReaction direction="right-to-left" evidence="18">
        <dbReference type="Rhea" id="RHEA:17619"/>
    </physiologicalReaction>
</comment>
<dbReference type="OrthoDB" id="410651at2759"/>
<evidence type="ECO:0000256" key="14">
    <source>
        <dbReference type="ARBA" id="ARBA00037884"/>
    </source>
</evidence>
<evidence type="ECO:0000256" key="19">
    <source>
        <dbReference type="ARBA" id="ARBA00051411"/>
    </source>
</evidence>